<evidence type="ECO:0000313" key="1">
    <source>
        <dbReference type="EMBL" id="VFJ44022.1"/>
    </source>
</evidence>
<dbReference type="EMBL" id="CAADEY010000007">
    <property type="protein sequence ID" value="VFJ44022.1"/>
    <property type="molecule type" value="Genomic_DNA"/>
</dbReference>
<evidence type="ECO:0008006" key="2">
    <source>
        <dbReference type="Google" id="ProtNLM"/>
    </source>
</evidence>
<dbReference type="AlphaFoldDB" id="A0A450RY26"/>
<accession>A0A450RY26</accession>
<name>A0A450RY26_9GAMM</name>
<reference evidence="1" key="1">
    <citation type="submission" date="2019-02" db="EMBL/GenBank/DDBJ databases">
        <authorList>
            <person name="Gruber-Vodicka R. H."/>
            <person name="Seah K. B. B."/>
        </authorList>
    </citation>
    <scope>NUCLEOTIDE SEQUENCE</scope>
    <source>
        <strain evidence="1">BECK_DK161</strain>
    </source>
</reference>
<gene>
    <name evidence="1" type="ORF">BECKDK2373C_GA0170839_100735</name>
</gene>
<proteinExistence type="predicted"/>
<protein>
    <recommendedName>
        <fullName evidence="2">ParE toxin of type II toxin-antitoxin system, parDE</fullName>
    </recommendedName>
</protein>
<organism evidence="1">
    <name type="scientific">Candidatus Kentrum sp. DK</name>
    <dbReference type="NCBI Taxonomy" id="2126562"/>
    <lineage>
        <taxon>Bacteria</taxon>
        <taxon>Pseudomonadati</taxon>
        <taxon>Pseudomonadota</taxon>
        <taxon>Gammaproteobacteria</taxon>
        <taxon>Candidatus Kentrum</taxon>
    </lineage>
</organism>
<sequence length="83" mass="9595">MRLRFHPEVSHEVKASYAWYQKQAEGLGEDFMNELQSAYEAIAAFPQAGSHRTEMAFDGLFCQGFPFRLLRPQKVKKNILAIF</sequence>